<gene>
    <name evidence="3" type="ORF">FHQ18_10345</name>
</gene>
<dbReference type="OrthoDB" id="7187515at2"/>
<accession>A0A5A8F0Q0</accession>
<protein>
    <recommendedName>
        <fullName evidence="2">SWIM-type domain-containing protein</fullName>
    </recommendedName>
</protein>
<keyword evidence="1" id="KW-0863">Zinc-finger</keyword>
<name>A0A5A8F0Q0_9BACT</name>
<organism evidence="3 4">
    <name type="scientific">Deferribacter autotrophicus</name>
    <dbReference type="NCBI Taxonomy" id="500465"/>
    <lineage>
        <taxon>Bacteria</taxon>
        <taxon>Pseudomonadati</taxon>
        <taxon>Deferribacterota</taxon>
        <taxon>Deferribacteres</taxon>
        <taxon>Deferribacterales</taxon>
        <taxon>Deferribacteraceae</taxon>
        <taxon>Deferribacter</taxon>
    </lineage>
</organism>
<dbReference type="EMBL" id="VFJB01000008">
    <property type="protein sequence ID" value="KAA0257438.1"/>
    <property type="molecule type" value="Genomic_DNA"/>
</dbReference>
<proteinExistence type="predicted"/>
<keyword evidence="1" id="KW-0479">Metal-binding</keyword>
<dbReference type="Proteomes" id="UP000322876">
    <property type="component" value="Unassembled WGS sequence"/>
</dbReference>
<dbReference type="InterPro" id="IPR007527">
    <property type="entry name" value="Znf_SWIM"/>
</dbReference>
<keyword evidence="4" id="KW-1185">Reference proteome</keyword>
<evidence type="ECO:0000313" key="3">
    <source>
        <dbReference type="EMBL" id="KAA0257438.1"/>
    </source>
</evidence>
<evidence type="ECO:0000259" key="2">
    <source>
        <dbReference type="PROSITE" id="PS50966"/>
    </source>
</evidence>
<dbReference type="PROSITE" id="PS50966">
    <property type="entry name" value="ZF_SWIM"/>
    <property type="match status" value="1"/>
</dbReference>
<sequence length="180" mass="20667">MKLLKLTEDQLRNICTPINLQRAENYVGRFFDCKIQNNIIVGKIKGNHGIYNVTLKIDSDPLEYSCECKTSKEMFCKHAAALGLTYIYTPWVFESDEKIERGNIKTLDELSFYLKTTKLKTLIDELRKKGVGVAKLSDLIGVSLQQIAAILKDEEKDKYHVLTDPIKLVCLYILEKDFEV</sequence>
<evidence type="ECO:0000256" key="1">
    <source>
        <dbReference type="PROSITE-ProRule" id="PRU00325"/>
    </source>
</evidence>
<keyword evidence="1" id="KW-0862">Zinc</keyword>
<evidence type="ECO:0000313" key="4">
    <source>
        <dbReference type="Proteomes" id="UP000322876"/>
    </source>
</evidence>
<dbReference type="RefSeq" id="WP_149267110.1">
    <property type="nucleotide sequence ID" value="NZ_VFJB01000008.1"/>
</dbReference>
<reference evidence="3 4" key="1">
    <citation type="submission" date="2019-06" db="EMBL/GenBank/DDBJ databases">
        <title>Genomic insights into carbon and energy metabolism of Deferribacter autotrophicus revealed new metabolic traits in the phylum Deferribacteres.</title>
        <authorList>
            <person name="Slobodkin A.I."/>
            <person name="Slobodkina G.B."/>
            <person name="Allioux M."/>
            <person name="Alain K."/>
            <person name="Jebbar M."/>
            <person name="Shadrin V."/>
            <person name="Kublanov I.V."/>
            <person name="Toshchakov S.V."/>
            <person name="Bonch-Osmolovskaya E.A."/>
        </authorList>
    </citation>
    <scope>NUCLEOTIDE SEQUENCE [LARGE SCALE GENOMIC DNA]</scope>
    <source>
        <strain evidence="3 4">SL50</strain>
    </source>
</reference>
<comment type="caution">
    <text evidence="3">The sequence shown here is derived from an EMBL/GenBank/DDBJ whole genome shotgun (WGS) entry which is preliminary data.</text>
</comment>
<dbReference type="AlphaFoldDB" id="A0A5A8F0Q0"/>
<feature type="domain" description="SWIM-type" evidence="2">
    <location>
        <begin position="51"/>
        <end position="87"/>
    </location>
</feature>
<dbReference type="GO" id="GO:0008270">
    <property type="term" value="F:zinc ion binding"/>
    <property type="evidence" value="ECO:0007669"/>
    <property type="project" value="UniProtKB-KW"/>
</dbReference>